<proteinExistence type="predicted"/>
<protein>
    <recommendedName>
        <fullName evidence="4">Tick transposon</fullName>
    </recommendedName>
</protein>
<dbReference type="AlphaFoldDB" id="A0A9J6EAW7"/>
<dbReference type="EMBL" id="JABSTU010000005">
    <property type="protein sequence ID" value="KAH8031683.1"/>
    <property type="molecule type" value="Genomic_DNA"/>
</dbReference>
<evidence type="ECO:0000313" key="2">
    <source>
        <dbReference type="EMBL" id="KAH8031683.1"/>
    </source>
</evidence>
<feature type="region of interest" description="Disordered" evidence="1">
    <location>
        <begin position="48"/>
        <end position="80"/>
    </location>
</feature>
<name>A0A9J6EAW7_RHIMP</name>
<accession>A0A9J6EAW7</accession>
<comment type="caution">
    <text evidence="2">The sequence shown here is derived from an EMBL/GenBank/DDBJ whole genome shotgun (WGS) entry which is preliminary data.</text>
</comment>
<evidence type="ECO:0000313" key="3">
    <source>
        <dbReference type="Proteomes" id="UP000821866"/>
    </source>
</evidence>
<evidence type="ECO:0000256" key="1">
    <source>
        <dbReference type="SAM" id="MobiDB-lite"/>
    </source>
</evidence>
<sequence>MLLCLESQIKYNVDLMLAVSMLADAWKAVSAGTISNCFRHAGFTLRSEPDTADTGAEEPDNATEEPDLPPSASSSGANVIDDLRGCGVPISDTVTFEDFANVHSAVSSCAELNDDDIIEQVLQPSNSGSDSDDDDAPCALAQSHADLFRALAVLSLSYSDRITLAEIQEACT</sequence>
<keyword evidence="3" id="KW-1185">Reference proteome</keyword>
<reference evidence="2" key="2">
    <citation type="submission" date="2021-09" db="EMBL/GenBank/DDBJ databases">
        <authorList>
            <person name="Jia N."/>
            <person name="Wang J."/>
            <person name="Shi W."/>
            <person name="Du L."/>
            <person name="Sun Y."/>
            <person name="Zhan W."/>
            <person name="Jiang J."/>
            <person name="Wang Q."/>
            <person name="Zhang B."/>
            <person name="Ji P."/>
            <person name="Sakyi L.B."/>
            <person name="Cui X."/>
            <person name="Yuan T."/>
            <person name="Jiang B."/>
            <person name="Yang W."/>
            <person name="Lam T.T.-Y."/>
            <person name="Chang Q."/>
            <person name="Ding S."/>
            <person name="Wang X."/>
            <person name="Zhu J."/>
            <person name="Ruan X."/>
            <person name="Zhao L."/>
            <person name="Wei J."/>
            <person name="Que T."/>
            <person name="Du C."/>
            <person name="Cheng J."/>
            <person name="Dai P."/>
            <person name="Han X."/>
            <person name="Huang E."/>
            <person name="Gao Y."/>
            <person name="Liu J."/>
            <person name="Shao H."/>
            <person name="Ye R."/>
            <person name="Li L."/>
            <person name="Wei W."/>
            <person name="Wang X."/>
            <person name="Wang C."/>
            <person name="Huo Q."/>
            <person name="Li W."/>
            <person name="Guo W."/>
            <person name="Chen H."/>
            <person name="Chen S."/>
            <person name="Zhou L."/>
            <person name="Zhou L."/>
            <person name="Ni X."/>
            <person name="Tian J."/>
            <person name="Zhou Y."/>
            <person name="Sheng Y."/>
            <person name="Liu T."/>
            <person name="Pan Y."/>
            <person name="Xia L."/>
            <person name="Li J."/>
            <person name="Zhao F."/>
            <person name="Cao W."/>
        </authorList>
    </citation>
    <scope>NUCLEOTIDE SEQUENCE</scope>
    <source>
        <strain evidence="2">Rmic-2018</strain>
        <tissue evidence="2">Larvae</tissue>
    </source>
</reference>
<feature type="compositionally biased region" description="Acidic residues" evidence="1">
    <location>
        <begin position="55"/>
        <end position="67"/>
    </location>
</feature>
<gene>
    <name evidence="2" type="ORF">HPB51_019812</name>
</gene>
<evidence type="ECO:0008006" key="4">
    <source>
        <dbReference type="Google" id="ProtNLM"/>
    </source>
</evidence>
<organism evidence="2 3">
    <name type="scientific">Rhipicephalus microplus</name>
    <name type="common">Cattle tick</name>
    <name type="synonym">Boophilus microplus</name>
    <dbReference type="NCBI Taxonomy" id="6941"/>
    <lineage>
        <taxon>Eukaryota</taxon>
        <taxon>Metazoa</taxon>
        <taxon>Ecdysozoa</taxon>
        <taxon>Arthropoda</taxon>
        <taxon>Chelicerata</taxon>
        <taxon>Arachnida</taxon>
        <taxon>Acari</taxon>
        <taxon>Parasitiformes</taxon>
        <taxon>Ixodida</taxon>
        <taxon>Ixodoidea</taxon>
        <taxon>Ixodidae</taxon>
        <taxon>Rhipicephalinae</taxon>
        <taxon>Rhipicephalus</taxon>
        <taxon>Boophilus</taxon>
    </lineage>
</organism>
<reference evidence="2" key="1">
    <citation type="journal article" date="2020" name="Cell">
        <title>Large-Scale Comparative Analyses of Tick Genomes Elucidate Their Genetic Diversity and Vector Capacities.</title>
        <authorList>
            <consortium name="Tick Genome and Microbiome Consortium (TIGMIC)"/>
            <person name="Jia N."/>
            <person name="Wang J."/>
            <person name="Shi W."/>
            <person name="Du L."/>
            <person name="Sun Y."/>
            <person name="Zhan W."/>
            <person name="Jiang J.F."/>
            <person name="Wang Q."/>
            <person name="Zhang B."/>
            <person name="Ji P."/>
            <person name="Bell-Sakyi L."/>
            <person name="Cui X.M."/>
            <person name="Yuan T.T."/>
            <person name="Jiang B.G."/>
            <person name="Yang W.F."/>
            <person name="Lam T.T."/>
            <person name="Chang Q.C."/>
            <person name="Ding S.J."/>
            <person name="Wang X.J."/>
            <person name="Zhu J.G."/>
            <person name="Ruan X.D."/>
            <person name="Zhao L."/>
            <person name="Wei J.T."/>
            <person name="Ye R.Z."/>
            <person name="Que T.C."/>
            <person name="Du C.H."/>
            <person name="Zhou Y.H."/>
            <person name="Cheng J.X."/>
            <person name="Dai P.F."/>
            <person name="Guo W.B."/>
            <person name="Han X.H."/>
            <person name="Huang E.J."/>
            <person name="Li L.F."/>
            <person name="Wei W."/>
            <person name="Gao Y.C."/>
            <person name="Liu J.Z."/>
            <person name="Shao H.Z."/>
            <person name="Wang X."/>
            <person name="Wang C.C."/>
            <person name="Yang T.C."/>
            <person name="Huo Q.B."/>
            <person name="Li W."/>
            <person name="Chen H.Y."/>
            <person name="Chen S.E."/>
            <person name="Zhou L.G."/>
            <person name="Ni X.B."/>
            <person name="Tian J.H."/>
            <person name="Sheng Y."/>
            <person name="Liu T."/>
            <person name="Pan Y.S."/>
            <person name="Xia L.Y."/>
            <person name="Li J."/>
            <person name="Zhao F."/>
            <person name="Cao W.C."/>
        </authorList>
    </citation>
    <scope>NUCLEOTIDE SEQUENCE</scope>
    <source>
        <strain evidence="2">Rmic-2018</strain>
    </source>
</reference>
<dbReference type="Proteomes" id="UP000821866">
    <property type="component" value="Chromosome 3"/>
</dbReference>